<feature type="domain" description="HTH merR-type" evidence="1">
    <location>
        <begin position="31"/>
        <end position="85"/>
    </location>
</feature>
<dbReference type="Proteomes" id="UP000289206">
    <property type="component" value="Segment"/>
</dbReference>
<dbReference type="InterPro" id="IPR009061">
    <property type="entry name" value="DNA-bd_dom_put_sf"/>
</dbReference>
<name>A0A411CQU3_9CAUD</name>
<sequence length="137" mass="15335">MSKPRGRGKATDDRRGLFLRLNAEGLSLDLMAERLGVTVRTISRYREEYGLSQAHPGQNFRPTEEWIAEVRALAEEGMPIAEICRMKGTTWATIKRNVPDIQVWDASTVGKHGAAVRHTNRALRRQGHQSLASSKLA</sequence>
<evidence type="ECO:0000259" key="1">
    <source>
        <dbReference type="Pfam" id="PF13411"/>
    </source>
</evidence>
<accession>A0A411CQU3</accession>
<dbReference type="GeneID" id="55011156"/>
<dbReference type="InterPro" id="IPR000551">
    <property type="entry name" value="MerR-type_HTH_dom"/>
</dbReference>
<keyword evidence="3" id="KW-1185">Reference proteome</keyword>
<dbReference type="KEGG" id="vg:55011156"/>
<protein>
    <submittedName>
        <fullName evidence="2">Helix-turn-helix DNA binding domain protein</fullName>
    </submittedName>
</protein>
<proteinExistence type="predicted"/>
<evidence type="ECO:0000313" key="3">
    <source>
        <dbReference type="Proteomes" id="UP000289206"/>
    </source>
</evidence>
<dbReference type="GO" id="GO:0003677">
    <property type="term" value="F:DNA binding"/>
    <property type="evidence" value="ECO:0007669"/>
    <property type="project" value="InterPro"/>
</dbReference>
<dbReference type="EMBL" id="MK411746">
    <property type="protein sequence ID" value="QAY16177.1"/>
    <property type="molecule type" value="Genomic_DNA"/>
</dbReference>
<dbReference type="GO" id="GO:0006355">
    <property type="term" value="P:regulation of DNA-templated transcription"/>
    <property type="evidence" value="ECO:0007669"/>
    <property type="project" value="InterPro"/>
</dbReference>
<reference evidence="2 3" key="1">
    <citation type="submission" date="2019-01" db="EMBL/GenBank/DDBJ databases">
        <authorList>
            <person name="Adair T.L."/>
            <person name="Lucas L.G."/>
            <person name="Young A.M."/>
            <person name="Antrich S.C."/>
            <person name="Baird A.G."/>
            <person name="Dunn E.L."/>
            <person name="Fernandes B.I."/>
            <person name="Fraley E.G."/>
            <person name="Ghanem A.X."/>
            <person name="Gilbert M.G."/>
            <person name="Morris T.B."/>
            <person name="Nortch B.D."/>
            <person name="Overcash M.E."/>
            <person name="Pavleszek K.E."/>
            <person name="Pellegrini L.I.O."/>
            <person name="Pham L.T."/>
            <person name="Rule L.S."/>
            <person name="Schultz E.M."/>
            <person name="Smith J."/>
            <person name="Thong B.J."/>
            <person name="Turner H.A."/>
            <person name="Walker G."/>
            <person name="Whitaker Z.J."/>
            <person name="Wilsey R.N."/>
            <person name="Yanney R.L."/>
            <person name="Klyczek K."/>
            <person name="Garlena R.A."/>
            <person name="Russell D.A."/>
            <person name="Pope W.H."/>
            <person name="Jacobs-Sera D."/>
            <person name="Hatfull G.F."/>
        </authorList>
    </citation>
    <scope>NUCLEOTIDE SEQUENCE [LARGE SCALE GENOMIC DNA]</scope>
</reference>
<dbReference type="Pfam" id="PF13411">
    <property type="entry name" value="MerR_1"/>
    <property type="match status" value="1"/>
</dbReference>
<organism evidence="2 3">
    <name type="scientific">Arthrobacter phage Sonali</name>
    <dbReference type="NCBI Taxonomy" id="2510495"/>
    <lineage>
        <taxon>Viruses</taxon>
        <taxon>Duplodnaviria</taxon>
        <taxon>Heunggongvirae</taxon>
        <taxon>Uroviricota</taxon>
        <taxon>Caudoviricetes</taxon>
        <taxon>Sonalivirus</taxon>
        <taxon>Sonalivirus sonali</taxon>
    </lineage>
</organism>
<gene>
    <name evidence="2" type="primary">65</name>
    <name evidence="2" type="ORF">SEA_SONALI_65</name>
</gene>
<evidence type="ECO:0000313" key="2">
    <source>
        <dbReference type="EMBL" id="QAY16177.1"/>
    </source>
</evidence>
<dbReference type="RefSeq" id="YP_009819738.1">
    <property type="nucleotide sequence ID" value="NC_048152.1"/>
</dbReference>
<dbReference type="SUPFAM" id="SSF46955">
    <property type="entry name" value="Putative DNA-binding domain"/>
    <property type="match status" value="1"/>
</dbReference>